<keyword evidence="10 16" id="KW-0560">Oxidoreductase</keyword>
<evidence type="ECO:0000259" key="18">
    <source>
        <dbReference type="PROSITE" id="PS50819"/>
    </source>
</evidence>
<evidence type="ECO:0000256" key="13">
    <source>
        <dbReference type="ARBA" id="ARBA00023285"/>
    </source>
</evidence>
<keyword evidence="7 16" id="KW-0547">Nucleotide-binding</keyword>
<dbReference type="Pfam" id="PF13403">
    <property type="entry name" value="Hint_2"/>
    <property type="match status" value="1"/>
</dbReference>
<feature type="domain" description="DOD-type homing endonuclease" evidence="18">
    <location>
        <begin position="269"/>
        <end position="405"/>
    </location>
</feature>
<dbReference type="PANTHER" id="PTHR43371">
    <property type="entry name" value="VITAMIN B12-DEPENDENT RIBONUCLEOTIDE REDUCTASE"/>
    <property type="match status" value="1"/>
</dbReference>
<gene>
    <name evidence="19" type="ORF">E6G99_02805</name>
</gene>
<evidence type="ECO:0000256" key="10">
    <source>
        <dbReference type="ARBA" id="ARBA00023002"/>
    </source>
</evidence>
<keyword evidence="5 16" id="KW-0846">Cobalamin</keyword>
<dbReference type="PROSITE" id="PS50819">
    <property type="entry name" value="INTEIN_ENDONUCLEASE"/>
    <property type="match status" value="1"/>
</dbReference>
<dbReference type="PRINTS" id="PR00379">
    <property type="entry name" value="INTEIN"/>
</dbReference>
<keyword evidence="8" id="KW-0068">Autocatalytic cleavage</keyword>
<dbReference type="Pfam" id="PF14528">
    <property type="entry name" value="LAGLIDADG_3"/>
    <property type="match status" value="1"/>
</dbReference>
<evidence type="ECO:0000256" key="2">
    <source>
        <dbReference type="ARBA" id="ARBA00007405"/>
    </source>
</evidence>
<dbReference type="InterPro" id="IPR028992">
    <property type="entry name" value="Hedgehog/Intein_dom"/>
</dbReference>
<dbReference type="InterPro" id="IPR050862">
    <property type="entry name" value="RdRp_reductase_class-2"/>
</dbReference>
<dbReference type="GO" id="GO:0005524">
    <property type="term" value="F:ATP binding"/>
    <property type="evidence" value="ECO:0007669"/>
    <property type="project" value="InterPro"/>
</dbReference>
<dbReference type="Pfam" id="PF12637">
    <property type="entry name" value="TSCPD"/>
    <property type="match status" value="1"/>
</dbReference>
<dbReference type="NCBIfam" id="TIGR02504">
    <property type="entry name" value="NrdJ_Z"/>
    <property type="match status" value="1"/>
</dbReference>
<evidence type="ECO:0000256" key="12">
    <source>
        <dbReference type="ARBA" id="ARBA00023157"/>
    </source>
</evidence>
<dbReference type="GO" id="GO:0031419">
    <property type="term" value="F:cobalamin binding"/>
    <property type="evidence" value="ECO:0007669"/>
    <property type="project" value="UniProtKB-KW"/>
</dbReference>
<evidence type="ECO:0000256" key="16">
    <source>
        <dbReference type="RuleBase" id="RU364064"/>
    </source>
</evidence>
<evidence type="ECO:0000256" key="5">
    <source>
        <dbReference type="ARBA" id="ARBA00022628"/>
    </source>
</evidence>
<dbReference type="CDD" id="cd00081">
    <property type="entry name" value="Hint"/>
    <property type="match status" value="1"/>
</dbReference>
<dbReference type="PRINTS" id="PR01183">
    <property type="entry name" value="RIBORDTASEM1"/>
</dbReference>
<dbReference type="SUPFAM" id="SSF51998">
    <property type="entry name" value="PFL-like glycyl radical enzymes"/>
    <property type="match status" value="2"/>
</dbReference>
<evidence type="ECO:0000256" key="6">
    <source>
        <dbReference type="ARBA" id="ARBA00022634"/>
    </source>
</evidence>
<dbReference type="InterPro" id="IPR036844">
    <property type="entry name" value="Hint_dom_sf"/>
</dbReference>
<evidence type="ECO:0000313" key="20">
    <source>
        <dbReference type="Proteomes" id="UP000318661"/>
    </source>
</evidence>
<feature type="region of interest" description="Disordered" evidence="17">
    <location>
        <begin position="1147"/>
        <end position="1173"/>
    </location>
</feature>
<comment type="similarity">
    <text evidence="2 16">Belongs to the ribonucleoside diphosphate reductase class-2 family.</text>
</comment>
<dbReference type="Pfam" id="PF02867">
    <property type="entry name" value="Ribonuc_red_lgC"/>
    <property type="match status" value="1"/>
</dbReference>
<dbReference type="CDD" id="cd02888">
    <property type="entry name" value="RNR_II_dimer"/>
    <property type="match status" value="1"/>
</dbReference>
<evidence type="ECO:0000256" key="3">
    <source>
        <dbReference type="ARBA" id="ARBA00012274"/>
    </source>
</evidence>
<dbReference type="SUPFAM" id="SSF51294">
    <property type="entry name" value="Hedgehog/intein (Hint) domain"/>
    <property type="match status" value="1"/>
</dbReference>
<keyword evidence="6 16" id="KW-0237">DNA synthesis</keyword>
<evidence type="ECO:0000256" key="15">
    <source>
        <dbReference type="ARBA" id="ARBA00047754"/>
    </source>
</evidence>
<evidence type="ECO:0000256" key="9">
    <source>
        <dbReference type="ARBA" id="ARBA00023000"/>
    </source>
</evidence>
<keyword evidence="11" id="KW-0215">Deoxyribonucleotide synthesis</keyword>
<organism evidence="19 20">
    <name type="scientific">Candidatus Segetimicrobium genomatis</name>
    <dbReference type="NCBI Taxonomy" id="2569760"/>
    <lineage>
        <taxon>Bacteria</taxon>
        <taxon>Bacillati</taxon>
        <taxon>Candidatus Sysuimicrobiota</taxon>
        <taxon>Candidatus Sysuimicrobiia</taxon>
        <taxon>Candidatus Sysuimicrobiales</taxon>
        <taxon>Candidatus Segetimicrobiaceae</taxon>
        <taxon>Candidatus Segetimicrobium</taxon>
    </lineage>
</organism>
<comment type="function">
    <text evidence="14 16">Catalyzes the reduction of ribonucleotides to deoxyribonucleotides. May function to provide a pool of deoxyribonucleotide precursors for DNA repair during oxygen limitation and/or for immediate growth after restoration of oxygen.</text>
</comment>
<dbReference type="SUPFAM" id="SSF55608">
    <property type="entry name" value="Homing endonucleases"/>
    <property type="match status" value="1"/>
</dbReference>
<reference evidence="19 20" key="1">
    <citation type="journal article" date="2019" name="Nat. Microbiol.">
        <title>Mediterranean grassland soil C-N compound turnover is dependent on rainfall and depth, and is mediated by genomically divergent microorganisms.</title>
        <authorList>
            <person name="Diamond S."/>
            <person name="Andeer P.F."/>
            <person name="Li Z."/>
            <person name="Crits-Christoph A."/>
            <person name="Burstein D."/>
            <person name="Anantharaman K."/>
            <person name="Lane K.R."/>
            <person name="Thomas B.C."/>
            <person name="Pan C."/>
            <person name="Northen T.R."/>
            <person name="Banfield J.F."/>
        </authorList>
    </citation>
    <scope>NUCLEOTIDE SEQUENCE [LARGE SCALE GENOMIC DNA]</scope>
    <source>
        <strain evidence="19">NP_2</strain>
    </source>
</reference>
<dbReference type="InterPro" id="IPR004042">
    <property type="entry name" value="Intein_endonuc_central"/>
</dbReference>
<dbReference type="SMART" id="SM00306">
    <property type="entry name" value="HintN"/>
    <property type="match status" value="1"/>
</dbReference>
<dbReference type="GO" id="GO:0071897">
    <property type="term" value="P:DNA biosynthetic process"/>
    <property type="evidence" value="ECO:0007669"/>
    <property type="project" value="UniProtKB-KW"/>
</dbReference>
<dbReference type="AlphaFoldDB" id="A0A537LMW0"/>
<dbReference type="InterPro" id="IPR030934">
    <property type="entry name" value="Intein_C"/>
</dbReference>
<dbReference type="Proteomes" id="UP000318661">
    <property type="component" value="Unassembled WGS sequence"/>
</dbReference>
<keyword evidence="12" id="KW-1015">Disulfide bond</keyword>
<dbReference type="GO" id="GO:0009263">
    <property type="term" value="P:deoxyribonucleotide biosynthetic process"/>
    <property type="evidence" value="ECO:0007669"/>
    <property type="project" value="UniProtKB-KW"/>
</dbReference>
<dbReference type="GO" id="GO:0004748">
    <property type="term" value="F:ribonucleoside-diphosphate reductase activity, thioredoxin disulfide as acceptor"/>
    <property type="evidence" value="ECO:0007669"/>
    <property type="project" value="UniProtKB-EC"/>
</dbReference>
<keyword evidence="13 16" id="KW-0170">Cobalt</keyword>
<dbReference type="InterPro" id="IPR024434">
    <property type="entry name" value="TSCPD_dom"/>
</dbReference>
<evidence type="ECO:0000256" key="7">
    <source>
        <dbReference type="ARBA" id="ARBA00022741"/>
    </source>
</evidence>
<proteinExistence type="inferred from homology"/>
<dbReference type="InterPro" id="IPR000788">
    <property type="entry name" value="RNR_lg_C"/>
</dbReference>
<dbReference type="InterPro" id="IPR004860">
    <property type="entry name" value="LAGLIDADG_dom"/>
</dbReference>
<dbReference type="InterPro" id="IPR006142">
    <property type="entry name" value="INTEIN"/>
</dbReference>
<sequence>MSPVDVDAAPATFRPTSDLSQETLDYFGGDDLRARVFFDKYALRDPRGRVLETVPPQMWRRIAREIASVEPTAAKQAEWEEKFYWLLEDFRFIPGGRIMHGAGNPKRVTLLNCFPAGTPVLTKRGFLPIQHVLPGDEVLTHRNRFKLVTHVMERETEEPLVELAVFYLGDQSIRCTPNHRFYAYDPSGSTRWVRADELTKGHYVKVDRITETIPLAELDLLDYLDGGGLEEDGSVYTAMPYVGGNGAVGVKETRRVKRRVALDEQFGRWLGFFVAEGGVTDNSVYFTLSKDEPHLAREIAGLTQSVFGLDASIQERADQPRHWMRVYVHSRVLVRFLRMFFDGRTESHEKQVPQWFLRMPQSIQKAFVGAVFAGDGVISEKSVGLFLANPGLIRQIYTILFRLNVVASVRWEGMLRYTKHRGMWINVGTQPYADAIKAWIRGDFAVESTLVEVDKNYFYKVLDGDLFIKVKQVTYAAAEIQTVYDLAVEDDHSFTVCWLGAHNCYVIPVRDDSIESIFDWMREAARTYSLGGGVGTDLSVLRPRGAPVNNAARSSTGSVSFMELFSLTTGTIGQSGRRGALMITIADSHPDVLDFVKVKRNLTKVRYANISVRVSDEFMRAVESDREFPLGFANEHAEVSRMIRARDLWSELIKGARDYAEPGLIFWDQIKYWSTSEYNGMGVITTNPCSEIPLEPYGNCCLGNVNMACFVSDPFGAQPRVDWERLEPALRAATRFLDNVLDYNADKHPLPAQKAASLKSRRIGVGFTGLGDMLIKLGLKYDTDEAVGFVDQLFERIKNVVYDESVNLACEKGVFPAYDADKHLAGRFVATLQPPVLERIRRHGLRNVALLTVPPVGSGAALAGVTSGIEPIFDRAYVRRSESLSQETFKVYHPLVREYMARFEVEREEDLPLFFVTAHQIKPEMRVKMQAAIQKHIDHSISSTVNLPRDATLEDVERVYLLAWKLGAKGITVYRESSREGILITEEQAAAQSASATPVVEERRAATPRPRPKVTAGRTERVETPRGRIYVVVNEDEWGVCEVFVHSLDVEAEGVGRLASLALRGGIDPREVIEQLWRVQSKEVAFDRSSSGTVVRVTTIAQAVALALGRALYGEDFRPDKEFPRADVLPAPVNHVRQQTLKFAPNAGVASGSEPIPEVGIARPTNGEAAGNSDHSARMEFIGICPDCGAQLVHENGCAHCPSCGYSKC</sequence>
<dbReference type="PANTHER" id="PTHR43371:SF1">
    <property type="entry name" value="RIBONUCLEOSIDE-DIPHOSPHATE REDUCTASE"/>
    <property type="match status" value="1"/>
</dbReference>
<dbReference type="Gene3D" id="2.170.16.10">
    <property type="entry name" value="Hedgehog/Intein (Hint) domain"/>
    <property type="match status" value="1"/>
</dbReference>
<evidence type="ECO:0000256" key="17">
    <source>
        <dbReference type="SAM" id="MobiDB-lite"/>
    </source>
</evidence>
<feature type="region of interest" description="Disordered" evidence="17">
    <location>
        <begin position="994"/>
        <end position="1020"/>
    </location>
</feature>
<dbReference type="EC" id="1.17.4.1" evidence="3 16"/>
<dbReference type="EMBL" id="VBAJ01000057">
    <property type="protein sequence ID" value="TMJ09351.1"/>
    <property type="molecule type" value="Genomic_DNA"/>
</dbReference>
<dbReference type="Gene3D" id="3.20.70.20">
    <property type="match status" value="2"/>
</dbReference>
<evidence type="ECO:0000256" key="14">
    <source>
        <dbReference type="ARBA" id="ARBA00025437"/>
    </source>
</evidence>
<dbReference type="GO" id="GO:0016539">
    <property type="term" value="P:intein-mediated protein splicing"/>
    <property type="evidence" value="ECO:0007669"/>
    <property type="project" value="InterPro"/>
</dbReference>
<comment type="cofactor">
    <cofactor evidence="1 16">
        <name>adenosylcob(III)alamin</name>
        <dbReference type="ChEBI" id="CHEBI:18408"/>
    </cofactor>
</comment>
<comment type="caution">
    <text evidence="19">The sequence shown here is derived from an EMBL/GenBank/DDBJ whole genome shotgun (WGS) entry which is preliminary data.</text>
</comment>
<evidence type="ECO:0000256" key="11">
    <source>
        <dbReference type="ARBA" id="ARBA00023116"/>
    </source>
</evidence>
<dbReference type="PROSITE" id="PS50818">
    <property type="entry name" value="INTEIN_C_TER"/>
    <property type="match status" value="1"/>
</dbReference>
<dbReference type="InterPro" id="IPR027434">
    <property type="entry name" value="Homing_endonucl"/>
</dbReference>
<dbReference type="InterPro" id="IPR003587">
    <property type="entry name" value="Hint_dom_N"/>
</dbReference>
<evidence type="ECO:0000256" key="1">
    <source>
        <dbReference type="ARBA" id="ARBA00001922"/>
    </source>
</evidence>
<dbReference type="InterPro" id="IPR013344">
    <property type="entry name" value="RNR_NrdJ/NrdZ"/>
</dbReference>
<dbReference type="Gene3D" id="3.10.28.10">
    <property type="entry name" value="Homing endonucleases"/>
    <property type="match status" value="1"/>
</dbReference>
<name>A0A537LMW0_9BACT</name>
<dbReference type="InterPro" id="IPR006141">
    <property type="entry name" value="Intein_N"/>
</dbReference>
<evidence type="ECO:0000313" key="19">
    <source>
        <dbReference type="EMBL" id="TMJ09351.1"/>
    </source>
</evidence>
<dbReference type="InterPro" id="IPR013509">
    <property type="entry name" value="RNR_lsu_N"/>
</dbReference>
<accession>A0A537LMW0</accession>
<evidence type="ECO:0000256" key="8">
    <source>
        <dbReference type="ARBA" id="ARBA00022813"/>
    </source>
</evidence>
<dbReference type="Pfam" id="PF00317">
    <property type="entry name" value="Ribonuc_red_lgN"/>
    <property type="match status" value="1"/>
</dbReference>
<protein>
    <recommendedName>
        <fullName evidence="4 16">Vitamin B12-dependent ribonucleotide reductase</fullName>
        <ecNumber evidence="3 16">1.17.4.1</ecNumber>
    </recommendedName>
</protein>
<evidence type="ECO:0000256" key="4">
    <source>
        <dbReference type="ARBA" id="ARBA00014409"/>
    </source>
</evidence>
<keyword evidence="9" id="KW-0651">Protein splicing</keyword>
<dbReference type="PROSITE" id="PS50817">
    <property type="entry name" value="INTEIN_N_TER"/>
    <property type="match status" value="1"/>
</dbReference>
<dbReference type="GO" id="GO:0004519">
    <property type="term" value="F:endonuclease activity"/>
    <property type="evidence" value="ECO:0007669"/>
    <property type="project" value="InterPro"/>
</dbReference>
<comment type="catalytic activity">
    <reaction evidence="15 16">
        <text>a 2'-deoxyribonucleoside 5'-diphosphate + [thioredoxin]-disulfide + H2O = a ribonucleoside 5'-diphosphate + [thioredoxin]-dithiol</text>
        <dbReference type="Rhea" id="RHEA:23252"/>
        <dbReference type="Rhea" id="RHEA-COMP:10698"/>
        <dbReference type="Rhea" id="RHEA-COMP:10700"/>
        <dbReference type="ChEBI" id="CHEBI:15377"/>
        <dbReference type="ChEBI" id="CHEBI:29950"/>
        <dbReference type="ChEBI" id="CHEBI:50058"/>
        <dbReference type="ChEBI" id="CHEBI:57930"/>
        <dbReference type="ChEBI" id="CHEBI:73316"/>
        <dbReference type="EC" id="1.17.4.1"/>
    </reaction>
</comment>